<reference evidence="1" key="1">
    <citation type="submission" date="2020-10" db="EMBL/GenBank/DDBJ databases">
        <authorList>
            <person name="Castelo-Branco R."/>
            <person name="Eusebio N."/>
            <person name="Adriana R."/>
            <person name="Vieira A."/>
            <person name="Brugerolle De Fraissinette N."/>
            <person name="Rezende De Castro R."/>
            <person name="Schneider M.P."/>
            <person name="Vasconcelos V."/>
            <person name="Leao P.N."/>
        </authorList>
    </citation>
    <scope>NUCLEOTIDE SEQUENCE</scope>
    <source>
        <strain evidence="1">LEGE 11480</strain>
    </source>
</reference>
<name>A0A928VRE1_9CYAN</name>
<sequence length="65" mass="7165">MFAPIVLLVAQVLGRKELNQMRGKAIAAHSKVITKVCNRFGIDTKSRQSMIRTARDNGKKLGLLA</sequence>
<dbReference type="GO" id="GO:0009055">
    <property type="term" value="F:electron transfer activity"/>
    <property type="evidence" value="ECO:0007669"/>
    <property type="project" value="TreeGrafter"/>
</dbReference>
<comment type="caution">
    <text evidence="1">The sequence shown here is derived from an EMBL/GenBank/DDBJ whole genome shotgun (WGS) entry which is preliminary data.</text>
</comment>
<dbReference type="PANTHER" id="PTHR35709">
    <property type="entry name" value="PROTEIN PROTON GRADIENT REGULATION 5, CHLOROPLASTIC"/>
    <property type="match status" value="1"/>
</dbReference>
<gene>
    <name evidence="1" type="ORF">IQ266_25615</name>
</gene>
<dbReference type="AlphaFoldDB" id="A0A928VRE1"/>
<protein>
    <submittedName>
        <fullName evidence="1">Electron transporter</fullName>
    </submittedName>
</protein>
<dbReference type="PANTHER" id="PTHR35709:SF1">
    <property type="entry name" value="PROTEIN PROTON GRADIENT REGULATION 5, CHLOROPLASTIC"/>
    <property type="match status" value="1"/>
</dbReference>
<evidence type="ECO:0000313" key="2">
    <source>
        <dbReference type="Proteomes" id="UP000625316"/>
    </source>
</evidence>
<dbReference type="EMBL" id="JADEXQ010000153">
    <property type="protein sequence ID" value="MBE9033120.1"/>
    <property type="molecule type" value="Genomic_DNA"/>
</dbReference>
<organism evidence="1 2">
    <name type="scientific">Romeriopsis navalis LEGE 11480</name>
    <dbReference type="NCBI Taxonomy" id="2777977"/>
    <lineage>
        <taxon>Bacteria</taxon>
        <taxon>Bacillati</taxon>
        <taxon>Cyanobacteriota</taxon>
        <taxon>Cyanophyceae</taxon>
        <taxon>Leptolyngbyales</taxon>
        <taxon>Leptolyngbyaceae</taxon>
        <taxon>Romeriopsis</taxon>
        <taxon>Romeriopsis navalis</taxon>
    </lineage>
</organism>
<dbReference type="InterPro" id="IPR037497">
    <property type="entry name" value="PGR5"/>
</dbReference>
<accession>A0A928VRE1</accession>
<dbReference type="GO" id="GO:0009644">
    <property type="term" value="P:response to high light intensity"/>
    <property type="evidence" value="ECO:0007669"/>
    <property type="project" value="InterPro"/>
</dbReference>
<dbReference type="RefSeq" id="WP_264327931.1">
    <property type="nucleotide sequence ID" value="NZ_JADEXQ010000153.1"/>
</dbReference>
<dbReference type="GO" id="GO:0009773">
    <property type="term" value="P:photosynthetic electron transport in photosystem I"/>
    <property type="evidence" value="ECO:0007669"/>
    <property type="project" value="InterPro"/>
</dbReference>
<proteinExistence type="predicted"/>
<dbReference type="Proteomes" id="UP000625316">
    <property type="component" value="Unassembled WGS sequence"/>
</dbReference>
<evidence type="ECO:0000313" key="1">
    <source>
        <dbReference type="EMBL" id="MBE9033120.1"/>
    </source>
</evidence>
<keyword evidence="2" id="KW-1185">Reference proteome</keyword>